<comment type="pathway">
    <text evidence="1">Glycerolipid metabolism; triacylglycerol biosynthesis.</text>
</comment>
<sequence>MKQLGITDTAFINLEHPDTPQHIAALGIYDPSTPPSGKVDFPAMIKHFERRIKQFPLFRTRLIQSPGSYSRPYWHVDDDFDVEFHVRHLAIPAPGDWEQLCKLVARMHSRPIDLSHPLWESYIIEGINIPGMPENCFAIYNKVHHSLVDGGGAANFMQAIHELTPEGHLQSRGDEDDQYDGEHEPTYKELLKTSIKSYMDNAWLTTKGTFGVTEQVVKTGVKLLKGDLPAPPTESPTVRFNQPVGSHRCVDACTFSLDDFKLIKNKTGTSINDVGLAIIAGGMRRYLEAHGEFPETSLVATVPMDMRLRRGEVGPDNNQVGSMFTSLHTNIDNPVQRLIAISHSASKAVELGEKTPLASMLKLAGALSPRNTKRIVKFYTDNKITQYLPFKINTVVSNVPGPQIPLYSFGAKLQHYYCLGLLTPGVGLFQMMFSYCGEITLTILGDRKSLPDSAFYRSCLEASCKELMYEITHSRDVDLIKMVKGAGHVGIFAEQSPPENTVDQAPPKTRKRATRKAPEKDQTVPDEVPLTAKDSSEKSTTHPRQH</sequence>
<proteinExistence type="inferred from homology"/>
<keyword evidence="8" id="KW-0443">Lipid metabolism</keyword>
<keyword evidence="7" id="KW-0319">Glycerol metabolism</keyword>
<keyword evidence="15" id="KW-1185">Reference proteome</keyword>
<dbReference type="GO" id="GO:0019432">
    <property type="term" value="P:triglyceride biosynthetic process"/>
    <property type="evidence" value="ECO:0007669"/>
    <property type="project" value="UniProtKB-UniPathway"/>
</dbReference>
<dbReference type="InterPro" id="IPR009721">
    <property type="entry name" value="O-acyltransferase_WSD1_C"/>
</dbReference>
<dbReference type="SUPFAM" id="SSF52777">
    <property type="entry name" value="CoA-dependent acyltransferases"/>
    <property type="match status" value="1"/>
</dbReference>
<dbReference type="GO" id="GO:0005886">
    <property type="term" value="C:plasma membrane"/>
    <property type="evidence" value="ECO:0007669"/>
    <property type="project" value="TreeGrafter"/>
</dbReference>
<reference evidence="14 15" key="1">
    <citation type="submission" date="2019-11" db="EMBL/GenBank/DDBJ databases">
        <authorList>
            <person name="Holert J."/>
        </authorList>
    </citation>
    <scope>NUCLEOTIDE SEQUENCE [LARGE SCALE GENOMIC DNA]</scope>
    <source>
        <strain evidence="14">SB11_3</strain>
    </source>
</reference>
<keyword evidence="6 14" id="KW-0808">Transferase</keyword>
<dbReference type="EMBL" id="CACSIO010000045">
    <property type="protein sequence ID" value="CAA0122164.1"/>
    <property type="molecule type" value="Genomic_DNA"/>
</dbReference>
<name>A0A5S9QRX5_9GAMM</name>
<dbReference type="GO" id="GO:0001666">
    <property type="term" value="P:response to hypoxia"/>
    <property type="evidence" value="ECO:0007669"/>
    <property type="project" value="TreeGrafter"/>
</dbReference>
<dbReference type="GO" id="GO:0051701">
    <property type="term" value="P:biological process involved in interaction with host"/>
    <property type="evidence" value="ECO:0007669"/>
    <property type="project" value="TreeGrafter"/>
</dbReference>
<gene>
    <name evidence="14" type="ORF">OPDIPICF_02557</name>
</gene>
<protein>
    <recommendedName>
        <fullName evidence="4">diacylglycerol O-acyltransferase</fullName>
        <ecNumber evidence="4">2.3.1.20</ecNumber>
    </recommendedName>
</protein>
<evidence type="ECO:0000259" key="12">
    <source>
        <dbReference type="Pfam" id="PF03007"/>
    </source>
</evidence>
<dbReference type="OrthoDB" id="9810950at2"/>
<dbReference type="Gene3D" id="3.30.559.10">
    <property type="entry name" value="Chloramphenicol acetyltransferase-like domain"/>
    <property type="match status" value="1"/>
</dbReference>
<dbReference type="GO" id="GO:0071731">
    <property type="term" value="P:response to nitric oxide"/>
    <property type="evidence" value="ECO:0007669"/>
    <property type="project" value="TreeGrafter"/>
</dbReference>
<evidence type="ECO:0000256" key="7">
    <source>
        <dbReference type="ARBA" id="ARBA00022798"/>
    </source>
</evidence>
<evidence type="ECO:0000256" key="6">
    <source>
        <dbReference type="ARBA" id="ARBA00022679"/>
    </source>
</evidence>
<dbReference type="NCBIfam" id="TIGR02946">
    <property type="entry name" value="acyl_WS_DGAT"/>
    <property type="match status" value="1"/>
</dbReference>
<evidence type="ECO:0000256" key="2">
    <source>
        <dbReference type="ARBA" id="ARBA00005189"/>
    </source>
</evidence>
<feature type="domain" description="O-acyltransferase WSD1-like N-terminal" evidence="12">
    <location>
        <begin position="7"/>
        <end position="274"/>
    </location>
</feature>
<feature type="domain" description="O-acyltransferase WSD1 C-terminal" evidence="13">
    <location>
        <begin position="318"/>
        <end position="467"/>
    </location>
</feature>
<evidence type="ECO:0000313" key="14">
    <source>
        <dbReference type="EMBL" id="CAA0122164.1"/>
    </source>
</evidence>
<evidence type="ECO:0000256" key="8">
    <source>
        <dbReference type="ARBA" id="ARBA00023098"/>
    </source>
</evidence>
<dbReference type="GO" id="GO:0006071">
    <property type="term" value="P:glycerol metabolic process"/>
    <property type="evidence" value="ECO:0007669"/>
    <property type="project" value="UniProtKB-KW"/>
</dbReference>
<dbReference type="InterPro" id="IPR014292">
    <property type="entry name" value="Acyl_transf_WS/DGAT"/>
</dbReference>
<comment type="similarity">
    <text evidence="3">Belongs to the long-chain O-acyltransferase family.</text>
</comment>
<dbReference type="PANTHER" id="PTHR31650">
    <property type="entry name" value="O-ACYLTRANSFERASE (WSD1-LIKE) FAMILY PROTEIN"/>
    <property type="match status" value="1"/>
</dbReference>
<evidence type="ECO:0000256" key="11">
    <source>
        <dbReference type="SAM" id="MobiDB-lite"/>
    </source>
</evidence>
<dbReference type="Proteomes" id="UP000441399">
    <property type="component" value="Unassembled WGS sequence"/>
</dbReference>
<dbReference type="GO" id="GO:0004144">
    <property type="term" value="F:diacylglycerol O-acyltransferase activity"/>
    <property type="evidence" value="ECO:0007669"/>
    <property type="project" value="UniProtKB-EC"/>
</dbReference>
<accession>A0A5S9QRX5</accession>
<evidence type="ECO:0000256" key="10">
    <source>
        <dbReference type="ARBA" id="ARBA00048109"/>
    </source>
</evidence>
<dbReference type="Pfam" id="PF03007">
    <property type="entry name" value="WS_DGAT_cat"/>
    <property type="match status" value="1"/>
</dbReference>
<dbReference type="PANTHER" id="PTHR31650:SF1">
    <property type="entry name" value="WAX ESTER SYNTHASE_DIACYLGLYCEROL ACYLTRANSFERASE 4-RELATED"/>
    <property type="match status" value="1"/>
</dbReference>
<dbReference type="AlphaFoldDB" id="A0A5S9QRX5"/>
<evidence type="ECO:0000259" key="13">
    <source>
        <dbReference type="Pfam" id="PF06974"/>
    </source>
</evidence>
<dbReference type="UniPathway" id="UPA00282"/>
<evidence type="ECO:0000256" key="4">
    <source>
        <dbReference type="ARBA" id="ARBA00013244"/>
    </source>
</evidence>
<evidence type="ECO:0000256" key="9">
    <source>
        <dbReference type="ARBA" id="ARBA00023315"/>
    </source>
</evidence>
<comment type="pathway">
    <text evidence="2">Lipid metabolism.</text>
</comment>
<keyword evidence="5" id="KW-0444">Lipid biosynthesis</keyword>
<comment type="catalytic activity">
    <reaction evidence="10">
        <text>an acyl-CoA + a 1,2-diacyl-sn-glycerol = a triacyl-sn-glycerol + CoA</text>
        <dbReference type="Rhea" id="RHEA:10868"/>
        <dbReference type="ChEBI" id="CHEBI:17815"/>
        <dbReference type="ChEBI" id="CHEBI:57287"/>
        <dbReference type="ChEBI" id="CHEBI:58342"/>
        <dbReference type="ChEBI" id="CHEBI:64615"/>
        <dbReference type="EC" id="2.3.1.20"/>
    </reaction>
</comment>
<dbReference type="InterPro" id="IPR045034">
    <property type="entry name" value="O-acyltransferase_WSD1-like"/>
</dbReference>
<evidence type="ECO:0000256" key="5">
    <source>
        <dbReference type="ARBA" id="ARBA00022516"/>
    </source>
</evidence>
<organism evidence="14 15">
    <name type="scientific">BD1-7 clade bacterium</name>
    <dbReference type="NCBI Taxonomy" id="2029982"/>
    <lineage>
        <taxon>Bacteria</taxon>
        <taxon>Pseudomonadati</taxon>
        <taxon>Pseudomonadota</taxon>
        <taxon>Gammaproteobacteria</taxon>
        <taxon>Cellvibrionales</taxon>
        <taxon>Spongiibacteraceae</taxon>
        <taxon>BD1-7 clade</taxon>
    </lineage>
</organism>
<dbReference type="InterPro" id="IPR023213">
    <property type="entry name" value="CAT-like_dom_sf"/>
</dbReference>
<dbReference type="EC" id="2.3.1.20" evidence="4"/>
<dbReference type="InterPro" id="IPR004255">
    <property type="entry name" value="O-acyltransferase_WSD1_N"/>
</dbReference>
<dbReference type="Pfam" id="PF06974">
    <property type="entry name" value="WS_DGAT_C"/>
    <property type="match status" value="1"/>
</dbReference>
<keyword evidence="9 14" id="KW-0012">Acyltransferase</keyword>
<feature type="region of interest" description="Disordered" evidence="11">
    <location>
        <begin position="493"/>
        <end position="546"/>
    </location>
</feature>
<evidence type="ECO:0000256" key="1">
    <source>
        <dbReference type="ARBA" id="ARBA00004771"/>
    </source>
</evidence>
<evidence type="ECO:0000256" key="3">
    <source>
        <dbReference type="ARBA" id="ARBA00009587"/>
    </source>
</evidence>
<evidence type="ECO:0000313" key="15">
    <source>
        <dbReference type="Proteomes" id="UP000441399"/>
    </source>
</evidence>